<keyword evidence="1" id="KW-0378">Hydrolase</keyword>
<dbReference type="SUPFAM" id="SSF53474">
    <property type="entry name" value="alpha/beta-Hydrolases"/>
    <property type="match status" value="1"/>
</dbReference>
<evidence type="ECO:0000256" key="3">
    <source>
        <dbReference type="SAM" id="SignalP"/>
    </source>
</evidence>
<dbReference type="PANTHER" id="PTHR22946">
    <property type="entry name" value="DIENELACTONE HYDROLASE DOMAIN-CONTAINING PROTEIN-RELATED"/>
    <property type="match status" value="1"/>
</dbReference>
<reference evidence="4 5" key="1">
    <citation type="submission" date="2018-11" db="EMBL/GenBank/DDBJ databases">
        <title>Paraburkholderia sp. DHOA04, isolated from soil.</title>
        <authorList>
            <person name="Gao Z.-H."/>
            <person name="Qiu L.-H."/>
            <person name="Fu J.-C."/>
        </authorList>
    </citation>
    <scope>NUCLEOTIDE SEQUENCE [LARGE SCALE GENOMIC DNA]</scope>
    <source>
        <strain evidence="4 5">DHOA04</strain>
    </source>
</reference>
<protein>
    <recommendedName>
        <fullName evidence="6">Dienelactone hydrolase domain-containing protein</fullName>
    </recommendedName>
</protein>
<dbReference type="InterPro" id="IPR029058">
    <property type="entry name" value="AB_hydrolase_fold"/>
</dbReference>
<feature type="region of interest" description="Disordered" evidence="2">
    <location>
        <begin position="164"/>
        <end position="186"/>
    </location>
</feature>
<dbReference type="RefSeq" id="WP_124153787.1">
    <property type="nucleotide sequence ID" value="NZ_RQIS01000027.1"/>
</dbReference>
<dbReference type="OrthoDB" id="5504996at2"/>
<name>A0A3N6PIB4_9BURK</name>
<gene>
    <name evidence="4" type="ORF">D1Y85_25120</name>
</gene>
<dbReference type="EMBL" id="RQIS01000027">
    <property type="protein sequence ID" value="RQH00570.1"/>
    <property type="molecule type" value="Genomic_DNA"/>
</dbReference>
<dbReference type="InterPro" id="IPR050261">
    <property type="entry name" value="FrsA_esterase"/>
</dbReference>
<evidence type="ECO:0000313" key="5">
    <source>
        <dbReference type="Proteomes" id="UP000272778"/>
    </source>
</evidence>
<proteinExistence type="predicted"/>
<dbReference type="Gene3D" id="3.40.50.1820">
    <property type="entry name" value="alpha/beta hydrolase"/>
    <property type="match status" value="1"/>
</dbReference>
<evidence type="ECO:0000313" key="4">
    <source>
        <dbReference type="EMBL" id="RQH00570.1"/>
    </source>
</evidence>
<evidence type="ECO:0000256" key="2">
    <source>
        <dbReference type="SAM" id="MobiDB-lite"/>
    </source>
</evidence>
<organism evidence="4 5">
    <name type="scientific">Paraburkholderia dinghuensis</name>
    <dbReference type="NCBI Taxonomy" id="2305225"/>
    <lineage>
        <taxon>Bacteria</taxon>
        <taxon>Pseudomonadati</taxon>
        <taxon>Pseudomonadota</taxon>
        <taxon>Betaproteobacteria</taxon>
        <taxon>Burkholderiales</taxon>
        <taxon>Burkholderiaceae</taxon>
        <taxon>Paraburkholderia</taxon>
    </lineage>
</organism>
<dbReference type="AlphaFoldDB" id="A0A3N6PIB4"/>
<sequence>MRSKRTRFCIPVLVALITLVSPAVDHAQVARMDVVPFESLTLTDQDFLRGREDGKRVTIAGELRLPRSSGGRLPAVILLHPSGGISGAVTDWEAYLLSMGVATVIADSFTSRGVVNTINNQSQLGRLAQIEDAYRALAVLAKDPRIDGNRVMLMGFYTMTLASSEGPSSDMTQPPPSKPGRRWESW</sequence>
<evidence type="ECO:0008006" key="6">
    <source>
        <dbReference type="Google" id="ProtNLM"/>
    </source>
</evidence>
<accession>A0A3N6PIB4</accession>
<evidence type="ECO:0000256" key="1">
    <source>
        <dbReference type="ARBA" id="ARBA00022801"/>
    </source>
</evidence>
<comment type="caution">
    <text evidence="4">The sequence shown here is derived from an EMBL/GenBank/DDBJ whole genome shotgun (WGS) entry which is preliminary data.</text>
</comment>
<keyword evidence="5" id="KW-1185">Reference proteome</keyword>
<dbReference type="PANTHER" id="PTHR22946:SF9">
    <property type="entry name" value="POLYKETIDE TRANSFERASE AF380"/>
    <property type="match status" value="1"/>
</dbReference>
<keyword evidence="3" id="KW-0732">Signal</keyword>
<dbReference type="Proteomes" id="UP000272778">
    <property type="component" value="Unassembled WGS sequence"/>
</dbReference>
<dbReference type="GO" id="GO:0052689">
    <property type="term" value="F:carboxylic ester hydrolase activity"/>
    <property type="evidence" value="ECO:0007669"/>
    <property type="project" value="UniProtKB-ARBA"/>
</dbReference>
<feature type="signal peptide" evidence="3">
    <location>
        <begin position="1"/>
        <end position="27"/>
    </location>
</feature>
<feature type="chain" id="PRO_5018003894" description="Dienelactone hydrolase domain-containing protein" evidence="3">
    <location>
        <begin position="28"/>
        <end position="186"/>
    </location>
</feature>